<dbReference type="SUPFAM" id="SSF143011">
    <property type="entry name" value="RelE-like"/>
    <property type="match status" value="1"/>
</dbReference>
<dbReference type="GO" id="GO:0016787">
    <property type="term" value="F:hydrolase activity"/>
    <property type="evidence" value="ECO:0007669"/>
    <property type="project" value="UniProtKB-KW"/>
</dbReference>
<gene>
    <name evidence="7" type="ORF">EZS27_040914</name>
</gene>
<evidence type="ECO:0000313" key="7">
    <source>
        <dbReference type="EMBL" id="KAA6307418.1"/>
    </source>
</evidence>
<keyword evidence="3" id="KW-0540">Nuclease</keyword>
<evidence type="ECO:0000256" key="2">
    <source>
        <dbReference type="ARBA" id="ARBA00022649"/>
    </source>
</evidence>
<dbReference type="PANTHER" id="PTHR38039">
    <property type="entry name" value="TOXIN YOEB"/>
    <property type="match status" value="1"/>
</dbReference>
<dbReference type="InterPro" id="IPR009614">
    <property type="entry name" value="YoeB_toxin"/>
</dbReference>
<dbReference type="InterPro" id="IPR035093">
    <property type="entry name" value="RelE/ParE_toxin_dom_sf"/>
</dbReference>
<evidence type="ECO:0000256" key="1">
    <source>
        <dbReference type="ARBA" id="ARBA00008172"/>
    </source>
</evidence>
<evidence type="ECO:0000256" key="5">
    <source>
        <dbReference type="ARBA" id="ARBA00022801"/>
    </source>
</evidence>
<dbReference type="EMBL" id="SNRY01009188">
    <property type="protein sequence ID" value="KAA6307418.1"/>
    <property type="molecule type" value="Genomic_DNA"/>
</dbReference>
<evidence type="ECO:0000256" key="3">
    <source>
        <dbReference type="ARBA" id="ARBA00022722"/>
    </source>
</evidence>
<dbReference type="PANTHER" id="PTHR38039:SF1">
    <property type="entry name" value="TOXIN YOEB"/>
    <property type="match status" value="1"/>
</dbReference>
<keyword evidence="2" id="KW-1277">Toxin-antitoxin system</keyword>
<dbReference type="AlphaFoldDB" id="A0A5J4PEI6"/>
<dbReference type="GO" id="GO:0006401">
    <property type="term" value="P:RNA catabolic process"/>
    <property type="evidence" value="ECO:0007669"/>
    <property type="project" value="InterPro"/>
</dbReference>
<dbReference type="GO" id="GO:0045892">
    <property type="term" value="P:negative regulation of DNA-templated transcription"/>
    <property type="evidence" value="ECO:0007669"/>
    <property type="project" value="TreeGrafter"/>
</dbReference>
<name>A0A5J4PEI6_9ZZZZ</name>
<dbReference type="Gene3D" id="3.30.2310.20">
    <property type="entry name" value="RelE-like"/>
    <property type="match status" value="1"/>
</dbReference>
<evidence type="ECO:0000256" key="4">
    <source>
        <dbReference type="ARBA" id="ARBA00022759"/>
    </source>
</evidence>
<dbReference type="NCBIfam" id="TIGR02116">
    <property type="entry name" value="toxin_Txe_YoeB"/>
    <property type="match status" value="1"/>
</dbReference>
<protein>
    <recommendedName>
        <fullName evidence="6">Putative mRNA interferase YoeB</fullName>
    </recommendedName>
</protein>
<organism evidence="7">
    <name type="scientific">termite gut metagenome</name>
    <dbReference type="NCBI Taxonomy" id="433724"/>
    <lineage>
        <taxon>unclassified sequences</taxon>
        <taxon>metagenomes</taxon>
        <taxon>organismal metagenomes</taxon>
    </lineage>
</organism>
<dbReference type="GO" id="GO:0004519">
    <property type="term" value="F:endonuclease activity"/>
    <property type="evidence" value="ECO:0007669"/>
    <property type="project" value="UniProtKB-KW"/>
</dbReference>
<proteinExistence type="inferred from homology"/>
<keyword evidence="5 7" id="KW-0378">Hydrolase</keyword>
<keyword evidence="4" id="KW-0255">Endonuclease</keyword>
<comment type="similarity">
    <text evidence="1">Belongs to the YoeB family.</text>
</comment>
<comment type="caution">
    <text evidence="7">The sequence shown here is derived from an EMBL/GenBank/DDBJ whole genome shotgun (WGS) entry which is preliminary data.</text>
</comment>
<accession>A0A5J4PEI6</accession>
<sequence length="106" mass="12832">MCNPHNRGNRKASWDMNYKLSFSEKAEKELEEYERAGSKKKSIKIRNLFKELKEHPTTGTGKPELLKYNYSGYWSRRIDKKNRIVYEINDKKMIVEIYTMKYHYSK</sequence>
<reference evidence="7" key="1">
    <citation type="submission" date="2019-03" db="EMBL/GenBank/DDBJ databases">
        <title>Single cell metagenomics reveals metabolic interactions within the superorganism composed of flagellate Streblomastix strix and complex community of Bacteroidetes bacteria on its surface.</title>
        <authorList>
            <person name="Treitli S.C."/>
            <person name="Kolisko M."/>
            <person name="Husnik F."/>
            <person name="Keeling P."/>
            <person name="Hampl V."/>
        </authorList>
    </citation>
    <scope>NUCLEOTIDE SEQUENCE</scope>
    <source>
        <strain evidence="7">STM</strain>
    </source>
</reference>
<evidence type="ECO:0000256" key="6">
    <source>
        <dbReference type="ARBA" id="ARBA00030388"/>
    </source>
</evidence>
<dbReference type="Pfam" id="PF06769">
    <property type="entry name" value="YoeB_toxin"/>
    <property type="match status" value="1"/>
</dbReference>